<evidence type="ECO:0000256" key="3">
    <source>
        <dbReference type="ARBA" id="ARBA00023004"/>
    </source>
</evidence>
<comment type="caution">
    <text evidence="7">The sequence shown here is derived from an EMBL/GenBank/DDBJ whole genome shotgun (WGS) entry which is preliminary data.</text>
</comment>
<evidence type="ECO:0000256" key="5">
    <source>
        <dbReference type="SAM" id="MobiDB-lite"/>
    </source>
</evidence>
<dbReference type="InterPro" id="IPR036909">
    <property type="entry name" value="Cyt_c-like_dom_sf"/>
</dbReference>
<dbReference type="RefSeq" id="WP_077280230.1">
    <property type="nucleotide sequence ID" value="NZ_MVBK01000133.1"/>
</dbReference>
<feature type="domain" description="Cytochrome c" evidence="6">
    <location>
        <begin position="106"/>
        <end position="217"/>
    </location>
</feature>
<evidence type="ECO:0000256" key="4">
    <source>
        <dbReference type="PROSITE-ProRule" id="PRU00433"/>
    </source>
</evidence>
<dbReference type="GO" id="GO:0009055">
    <property type="term" value="F:electron transfer activity"/>
    <property type="evidence" value="ECO:0007669"/>
    <property type="project" value="InterPro"/>
</dbReference>
<keyword evidence="2 4" id="KW-0479">Metal-binding</keyword>
<keyword evidence="3 4" id="KW-0408">Iron</keyword>
<dbReference type="STRING" id="108003.B1C78_16440"/>
<dbReference type="SUPFAM" id="SSF46626">
    <property type="entry name" value="Cytochrome c"/>
    <property type="match status" value="1"/>
</dbReference>
<proteinExistence type="predicted"/>
<gene>
    <name evidence="7" type="ORF">B1C78_16440</name>
</gene>
<protein>
    <submittedName>
        <fullName evidence="7">Sulfur oxidation c-type cytochrome SoxX</fullName>
    </submittedName>
</protein>
<evidence type="ECO:0000313" key="8">
    <source>
        <dbReference type="Proteomes" id="UP000189462"/>
    </source>
</evidence>
<keyword evidence="8" id="KW-1185">Reference proteome</keyword>
<organism evidence="7 8">
    <name type="scientific">Thioalkalivibrio denitrificans</name>
    <dbReference type="NCBI Taxonomy" id="108003"/>
    <lineage>
        <taxon>Bacteria</taxon>
        <taxon>Pseudomonadati</taxon>
        <taxon>Pseudomonadota</taxon>
        <taxon>Gammaproteobacteria</taxon>
        <taxon>Chromatiales</taxon>
        <taxon>Ectothiorhodospiraceae</taxon>
        <taxon>Thioalkalivibrio</taxon>
    </lineage>
</organism>
<name>A0A1V3N8K1_9GAMM</name>
<dbReference type="OrthoDB" id="9808312at2"/>
<evidence type="ECO:0000259" key="6">
    <source>
        <dbReference type="PROSITE" id="PS51007"/>
    </source>
</evidence>
<keyword evidence="1 4" id="KW-0349">Heme</keyword>
<accession>A0A1V3N8K1</accession>
<dbReference type="InterPro" id="IPR030999">
    <property type="entry name" value="Thiosulf_SoxX"/>
</dbReference>
<dbReference type="PROSITE" id="PS51007">
    <property type="entry name" value="CYTC"/>
    <property type="match status" value="1"/>
</dbReference>
<reference evidence="7 8" key="1">
    <citation type="submission" date="2017-02" db="EMBL/GenBank/DDBJ databases">
        <title>Genomic diversity within the haloalkaliphilic genus Thioalkalivibrio.</title>
        <authorList>
            <person name="Ahn A.-C."/>
            <person name="Meier-Kolthoff J."/>
            <person name="Overmars L."/>
            <person name="Richter M."/>
            <person name="Woyke T."/>
            <person name="Sorokin D.Y."/>
            <person name="Muyzer G."/>
        </authorList>
    </citation>
    <scope>NUCLEOTIDE SEQUENCE [LARGE SCALE GENOMIC DNA]</scope>
    <source>
        <strain evidence="7 8">ALJD</strain>
    </source>
</reference>
<dbReference type="AlphaFoldDB" id="A0A1V3N8K1"/>
<dbReference type="EMBL" id="MVBK01000133">
    <property type="protein sequence ID" value="OOG21228.1"/>
    <property type="molecule type" value="Genomic_DNA"/>
</dbReference>
<dbReference type="Gene3D" id="1.10.760.10">
    <property type="entry name" value="Cytochrome c-like domain"/>
    <property type="match status" value="1"/>
</dbReference>
<evidence type="ECO:0000313" key="7">
    <source>
        <dbReference type="EMBL" id="OOG21228.1"/>
    </source>
</evidence>
<dbReference type="InterPro" id="IPR009056">
    <property type="entry name" value="Cyt_c-like_dom"/>
</dbReference>
<dbReference type="NCBIfam" id="TIGR04485">
    <property type="entry name" value="thiosulf_SoxX"/>
    <property type="match status" value="1"/>
</dbReference>
<dbReference type="GO" id="GO:0046872">
    <property type="term" value="F:metal ion binding"/>
    <property type="evidence" value="ECO:0007669"/>
    <property type="project" value="UniProtKB-KW"/>
</dbReference>
<dbReference type="Proteomes" id="UP000189462">
    <property type="component" value="Unassembled WGS sequence"/>
</dbReference>
<dbReference type="GO" id="GO:0020037">
    <property type="term" value="F:heme binding"/>
    <property type="evidence" value="ECO:0007669"/>
    <property type="project" value="InterPro"/>
</dbReference>
<sequence length="239" mass="26048">MFRASVAERSAGCRPFRLLALAVLAGPLLGTPVAAQGLSALERQVEAVVRDSWGDAPPSEARRLAQDDTQLECSRVRNEPGEVLRARIQARERERIQYPEGGLVLGDPVEGERIAKDSYGGRVGRLRPDDPGRPNGGSCRACHILEPRDDMGGTLGPPLARFGLTHGTGPEAVRYVYERVYNPHAFQPCTEMPRFGYHGFLTVQQILDVAAYLLSPGSPVNRPESPRQEAPAPLRPAQP</sequence>
<evidence type="ECO:0000256" key="1">
    <source>
        <dbReference type="ARBA" id="ARBA00022617"/>
    </source>
</evidence>
<feature type="region of interest" description="Disordered" evidence="5">
    <location>
        <begin position="216"/>
        <end position="239"/>
    </location>
</feature>
<evidence type="ECO:0000256" key="2">
    <source>
        <dbReference type="ARBA" id="ARBA00022723"/>
    </source>
</evidence>